<dbReference type="EMBL" id="LNQM01000005">
    <property type="protein sequence ID" value="KSU75482.1"/>
    <property type="molecule type" value="Genomic_DNA"/>
</dbReference>
<dbReference type="RefSeq" id="WP_058268593.1">
    <property type="nucleotide sequence ID" value="NZ_FMAZ01000005.1"/>
</dbReference>
<reference evidence="2 3" key="1">
    <citation type="journal article" date="2014" name="Arch. Microbiol.">
        <title>Arthrobacter enclensis sp. nov., isolated from sediment sample.</title>
        <authorList>
            <person name="Dastager S.G."/>
            <person name="Liu Q."/>
            <person name="Tang S.K."/>
            <person name="Krishnamurthi S."/>
            <person name="Lee J.C."/>
            <person name="Li W.J."/>
        </authorList>
    </citation>
    <scope>NUCLEOTIDE SEQUENCE [LARGE SCALE GENOMIC DNA]</scope>
    <source>
        <strain evidence="2 3">NIO-1008</strain>
    </source>
</reference>
<accession>A0A0V8IL78</accession>
<dbReference type="STRING" id="993070.AS031_13045"/>
<comment type="caution">
    <text evidence="2">The sequence shown here is derived from an EMBL/GenBank/DDBJ whole genome shotgun (WGS) entry which is preliminary data.</text>
</comment>
<evidence type="ECO:0000313" key="2">
    <source>
        <dbReference type="EMBL" id="KSU75482.1"/>
    </source>
</evidence>
<gene>
    <name evidence="2" type="ORF">AS031_13045</name>
</gene>
<proteinExistence type="predicted"/>
<feature type="compositionally biased region" description="Low complexity" evidence="1">
    <location>
        <begin position="16"/>
        <end position="32"/>
    </location>
</feature>
<organism evidence="2 3">
    <name type="scientific">Pseudarthrobacter enclensis</name>
    <dbReference type="NCBI Taxonomy" id="993070"/>
    <lineage>
        <taxon>Bacteria</taxon>
        <taxon>Bacillati</taxon>
        <taxon>Actinomycetota</taxon>
        <taxon>Actinomycetes</taxon>
        <taxon>Micrococcales</taxon>
        <taxon>Micrococcaceae</taxon>
        <taxon>Pseudarthrobacter</taxon>
    </lineage>
</organism>
<sequence>MDAQPGNTSEALFSGLSLADPPAAPASSEAVPEAALNSPFPARFIAEAYAPETGEAAAFFAELEDEDFIDSLEQLVNDAAAHQLADQRNWSSLPAEADARASLEDWIEPVATEAERALDGFAGRLAGADLYGMPPQEFEQLLEAAGTQSPAGLSGYEDFLGGLLRAGKKLVSGAVGLVKKGVAAVGKVLPVNLLLGKLKGLVRPLLQRVISAAMNRLPASIRPLARKLAAKLGVAEAEAEDHASAEGLAEAFGLEVTSLLYAPEAEEELGENFFEPRTYEAPDSLAALETARARFTERLAALPDGSTPTAEIEQFLPAVMAVQPLIKLGISIIGRQRVVKFIADILANLAKGLIGDGPAKMLATPVADLGLRVFGFETEAEPERLRAAEAVASTVEGAALRLLELPEATFEDQLQLAAAVQEAFVEAAAAYLPDRVLHEDLPERETAGEGGVWILMPRTARPRYRFRKYTRVFAVPITRQAARAIRWSDGGTLEGHLLDRGVRRWPLEAEVDLYEAIPGTQFGHFTQDETLDEAAGADSTEFQLLTPDIAGLLLREPALGRPGAAAGPAGPQASLGRARPQVGRRYFRIRSAVLHPAARGRRLTRRLRVVLEPSRRRLQVQLRLSERQAQQLLALLQPSSPTARRDLPSVLAALRGLYEGRLPLVLSSRLVRHALAKDAAGAAAPVDALLKALAASLSKFLSQRAAQLAAAVAEPSHGVTITATFHDITRDRLGSVQAPDVSVHAGWKSSAL</sequence>
<evidence type="ECO:0000313" key="3">
    <source>
        <dbReference type="Proteomes" id="UP000053199"/>
    </source>
</evidence>
<name>A0A0V8IL78_9MICC</name>
<feature type="region of interest" description="Disordered" evidence="1">
    <location>
        <begin position="1"/>
        <end position="32"/>
    </location>
</feature>
<dbReference type="Proteomes" id="UP000053199">
    <property type="component" value="Unassembled WGS sequence"/>
</dbReference>
<dbReference type="AlphaFoldDB" id="A0A0V8IL78"/>
<protein>
    <submittedName>
        <fullName evidence="2">Uncharacterized protein</fullName>
    </submittedName>
</protein>
<feature type="compositionally biased region" description="Polar residues" evidence="1">
    <location>
        <begin position="1"/>
        <end position="11"/>
    </location>
</feature>
<keyword evidence="3" id="KW-1185">Reference proteome</keyword>
<dbReference type="OrthoDB" id="5501404at2"/>
<evidence type="ECO:0000256" key="1">
    <source>
        <dbReference type="SAM" id="MobiDB-lite"/>
    </source>
</evidence>